<dbReference type="AlphaFoldDB" id="A0AAV5UH18"/>
<dbReference type="PANTHER" id="PTHR20905:SF30">
    <property type="entry name" value="N-ACETYLTRANSFERASE DOMAIN-CONTAINING PROTEIN"/>
    <property type="match status" value="1"/>
</dbReference>
<comment type="caution">
    <text evidence="1">The sequence shown here is derived from an EMBL/GenBank/DDBJ whole genome shotgun (WGS) entry which is preliminary data.</text>
</comment>
<evidence type="ECO:0000313" key="1">
    <source>
        <dbReference type="EMBL" id="GMT05654.1"/>
    </source>
</evidence>
<protein>
    <recommendedName>
        <fullName evidence="3">N-acetyltransferase domain-containing protein</fullName>
    </recommendedName>
</protein>
<dbReference type="SUPFAM" id="SSF55729">
    <property type="entry name" value="Acyl-CoA N-acyltransferases (Nat)"/>
    <property type="match status" value="1"/>
</dbReference>
<evidence type="ECO:0008006" key="3">
    <source>
        <dbReference type="Google" id="ProtNLM"/>
    </source>
</evidence>
<feature type="non-terminal residue" evidence="1">
    <location>
        <position position="146"/>
    </location>
</feature>
<name>A0AAV5UH18_9BILA</name>
<keyword evidence="2" id="KW-1185">Reference proteome</keyword>
<reference evidence="1" key="1">
    <citation type="submission" date="2023-10" db="EMBL/GenBank/DDBJ databases">
        <title>Genome assembly of Pristionchus species.</title>
        <authorList>
            <person name="Yoshida K."/>
            <person name="Sommer R.J."/>
        </authorList>
    </citation>
    <scope>NUCLEOTIDE SEQUENCE</scope>
    <source>
        <strain evidence="1">RS0144</strain>
    </source>
</reference>
<proteinExistence type="predicted"/>
<gene>
    <name evidence="1" type="ORF">PENTCL1PPCAC_27828</name>
</gene>
<sequence>VGFRLYSIAHRDKAQKTFKFSVNYLGCELSKNMFSDTILEKQKRKIWSFYPDANKVLRQELTFVDPHYQRQGIASHFIKLLNIDQLKKDGFAGIQSEASSHMNQKLLKKLGYKMLSESEQSEYCRSNGSRIVFPDETKSVQLFFLS</sequence>
<dbReference type="PANTHER" id="PTHR20905">
    <property type="entry name" value="N-ACETYLTRANSFERASE-RELATED"/>
    <property type="match status" value="1"/>
</dbReference>
<dbReference type="Gene3D" id="3.40.630.30">
    <property type="match status" value="1"/>
</dbReference>
<dbReference type="EMBL" id="BTSX01000006">
    <property type="protein sequence ID" value="GMT05654.1"/>
    <property type="molecule type" value="Genomic_DNA"/>
</dbReference>
<dbReference type="InterPro" id="IPR016181">
    <property type="entry name" value="Acyl_CoA_acyltransferase"/>
</dbReference>
<organism evidence="1 2">
    <name type="scientific">Pristionchus entomophagus</name>
    <dbReference type="NCBI Taxonomy" id="358040"/>
    <lineage>
        <taxon>Eukaryota</taxon>
        <taxon>Metazoa</taxon>
        <taxon>Ecdysozoa</taxon>
        <taxon>Nematoda</taxon>
        <taxon>Chromadorea</taxon>
        <taxon>Rhabditida</taxon>
        <taxon>Rhabditina</taxon>
        <taxon>Diplogasteromorpha</taxon>
        <taxon>Diplogasteroidea</taxon>
        <taxon>Neodiplogasteridae</taxon>
        <taxon>Pristionchus</taxon>
    </lineage>
</organism>
<dbReference type="CDD" id="cd04301">
    <property type="entry name" value="NAT_SF"/>
    <property type="match status" value="1"/>
</dbReference>
<dbReference type="Proteomes" id="UP001432027">
    <property type="component" value="Unassembled WGS sequence"/>
</dbReference>
<dbReference type="GO" id="GO:0008080">
    <property type="term" value="F:N-acetyltransferase activity"/>
    <property type="evidence" value="ECO:0007669"/>
    <property type="project" value="TreeGrafter"/>
</dbReference>
<evidence type="ECO:0000313" key="2">
    <source>
        <dbReference type="Proteomes" id="UP001432027"/>
    </source>
</evidence>
<accession>A0AAV5UH18</accession>
<feature type="non-terminal residue" evidence="1">
    <location>
        <position position="1"/>
    </location>
</feature>